<gene>
    <name evidence="2" type="ORF">MGAL_10B043300</name>
</gene>
<evidence type="ECO:0000256" key="1">
    <source>
        <dbReference type="SAM" id="MobiDB-lite"/>
    </source>
</evidence>
<protein>
    <submittedName>
        <fullName evidence="2">Uncharacterized protein</fullName>
    </submittedName>
</protein>
<reference evidence="2" key="1">
    <citation type="submission" date="2018-11" db="EMBL/GenBank/DDBJ databases">
        <authorList>
            <person name="Alioto T."/>
            <person name="Alioto T."/>
        </authorList>
    </citation>
    <scope>NUCLEOTIDE SEQUENCE</scope>
</reference>
<feature type="region of interest" description="Disordered" evidence="1">
    <location>
        <begin position="70"/>
        <end position="98"/>
    </location>
</feature>
<accession>A0A8B6BQF3</accession>
<feature type="non-terminal residue" evidence="2">
    <location>
        <position position="152"/>
    </location>
</feature>
<sequence>MLDLYKLCAREDNVDHVDLEKLFYKNVTFIRSLFDKADNSSVHISTEGAQSINRKLDEFFHSPKPCVQELHTPMDHKRKRSDGTTTPTSADRMKKKNGQNKLWQRVKTENGEYKCDIDSILNEQVQFYTKLFATEGWDKTAGEQLCQFIVDK</sequence>
<name>A0A8B6BQF3_MYTGA</name>
<keyword evidence="3" id="KW-1185">Reference proteome</keyword>
<evidence type="ECO:0000313" key="2">
    <source>
        <dbReference type="EMBL" id="VDH94102.1"/>
    </source>
</evidence>
<dbReference type="EMBL" id="UYJE01000550">
    <property type="protein sequence ID" value="VDH94102.1"/>
    <property type="molecule type" value="Genomic_DNA"/>
</dbReference>
<comment type="caution">
    <text evidence="2">The sequence shown here is derived from an EMBL/GenBank/DDBJ whole genome shotgun (WGS) entry which is preliminary data.</text>
</comment>
<proteinExistence type="predicted"/>
<organism evidence="2 3">
    <name type="scientific">Mytilus galloprovincialis</name>
    <name type="common">Mediterranean mussel</name>
    <dbReference type="NCBI Taxonomy" id="29158"/>
    <lineage>
        <taxon>Eukaryota</taxon>
        <taxon>Metazoa</taxon>
        <taxon>Spiralia</taxon>
        <taxon>Lophotrochozoa</taxon>
        <taxon>Mollusca</taxon>
        <taxon>Bivalvia</taxon>
        <taxon>Autobranchia</taxon>
        <taxon>Pteriomorphia</taxon>
        <taxon>Mytilida</taxon>
        <taxon>Mytiloidea</taxon>
        <taxon>Mytilidae</taxon>
        <taxon>Mytilinae</taxon>
        <taxon>Mytilus</taxon>
    </lineage>
</organism>
<dbReference type="AlphaFoldDB" id="A0A8B6BQF3"/>
<evidence type="ECO:0000313" key="3">
    <source>
        <dbReference type="Proteomes" id="UP000596742"/>
    </source>
</evidence>
<dbReference type="Proteomes" id="UP000596742">
    <property type="component" value="Unassembled WGS sequence"/>
</dbReference>